<dbReference type="InterPro" id="IPR002347">
    <property type="entry name" value="SDR_fam"/>
</dbReference>
<evidence type="ECO:0000313" key="3">
    <source>
        <dbReference type="EMBL" id="MDN3202990.1"/>
    </source>
</evidence>
<dbReference type="EMBL" id="JAUEPH010000001">
    <property type="protein sequence ID" value="MDN3202990.1"/>
    <property type="molecule type" value="Genomic_DNA"/>
</dbReference>
<comment type="caution">
    <text evidence="3">The sequence shown here is derived from an EMBL/GenBank/DDBJ whole genome shotgun (WGS) entry which is preliminary data.</text>
</comment>
<comment type="similarity">
    <text evidence="1">Belongs to the short-chain dehydrogenases/reductases (SDR) family.</text>
</comment>
<dbReference type="PANTHER" id="PTHR24320:SF274">
    <property type="entry name" value="CHAIN DEHYDROGENASE, PUTATIVE (AFU_ORTHOLOGUE AFUA_4G00440)-RELATED"/>
    <property type="match status" value="1"/>
</dbReference>
<protein>
    <submittedName>
        <fullName evidence="3">SDR family NAD(P)-dependent oxidoreductase</fullName>
    </submittedName>
</protein>
<evidence type="ECO:0000256" key="1">
    <source>
        <dbReference type="ARBA" id="ARBA00006484"/>
    </source>
</evidence>
<evidence type="ECO:0000313" key="4">
    <source>
        <dbReference type="Proteomes" id="UP001171916"/>
    </source>
</evidence>
<gene>
    <name evidence="3" type="ORF">QVH07_02460</name>
</gene>
<dbReference type="InterPro" id="IPR036291">
    <property type="entry name" value="NAD(P)-bd_dom_sf"/>
</dbReference>
<evidence type="ECO:0000256" key="2">
    <source>
        <dbReference type="ARBA" id="ARBA00023002"/>
    </source>
</evidence>
<dbReference type="RefSeq" id="WP_289998543.1">
    <property type="nucleotide sequence ID" value="NZ_JAUEPH010000001.1"/>
</dbReference>
<keyword evidence="4" id="KW-1185">Reference proteome</keyword>
<proteinExistence type="inferred from homology"/>
<reference evidence="3" key="1">
    <citation type="submission" date="2023-06" db="EMBL/GenBank/DDBJ databases">
        <title>Robiginitalea aurantiacus sp. nov. and Algoriphagus sediminis sp. nov., isolated from coastal sediment.</title>
        <authorList>
            <person name="Zhou Z.Y."/>
            <person name="An J."/>
            <person name="Jia Y.W."/>
            <person name="Du Z.J."/>
        </authorList>
    </citation>
    <scope>NUCLEOTIDE SEQUENCE</scope>
    <source>
        <strain evidence="3">C2-7</strain>
    </source>
</reference>
<dbReference type="Proteomes" id="UP001171916">
    <property type="component" value="Unassembled WGS sequence"/>
</dbReference>
<dbReference type="Gene3D" id="3.40.50.720">
    <property type="entry name" value="NAD(P)-binding Rossmann-like Domain"/>
    <property type="match status" value="1"/>
</dbReference>
<organism evidence="3 4">
    <name type="scientific">Algoriphagus sediminis</name>
    <dbReference type="NCBI Taxonomy" id="3057113"/>
    <lineage>
        <taxon>Bacteria</taxon>
        <taxon>Pseudomonadati</taxon>
        <taxon>Bacteroidota</taxon>
        <taxon>Cytophagia</taxon>
        <taxon>Cytophagales</taxon>
        <taxon>Cyclobacteriaceae</taxon>
        <taxon>Algoriphagus</taxon>
    </lineage>
</organism>
<sequence>MSKIYITGSSDGLGKLAAEKLIQQGHEVFLHARNEKRVKDTKRSFGESAKIFMADLADLVEVKALATELNKLGKMDAIIHNAGVYQADATTLLQVNVLAPFILTCLVQKPQRLIYLSSGMHKGGRPLFRESDLKSVNYSDSKLMVTALALAVAKKYPDVYSNAVDPGWVPTKMGGSNAPDSFDNGVDTQVWLAESISPSALVSGKYWKFMEEREPHPASQDHSYQEKLISLCEKLTGVNFDSEYPAQS</sequence>
<keyword evidence="2" id="KW-0560">Oxidoreductase</keyword>
<dbReference type="PRINTS" id="PR00081">
    <property type="entry name" value="GDHRDH"/>
</dbReference>
<name>A0ABT7Y917_9BACT</name>
<dbReference type="Pfam" id="PF00106">
    <property type="entry name" value="adh_short"/>
    <property type="match status" value="1"/>
</dbReference>
<accession>A0ABT7Y917</accession>
<dbReference type="SUPFAM" id="SSF51735">
    <property type="entry name" value="NAD(P)-binding Rossmann-fold domains"/>
    <property type="match status" value="1"/>
</dbReference>
<dbReference type="PANTHER" id="PTHR24320">
    <property type="entry name" value="RETINOL DEHYDROGENASE"/>
    <property type="match status" value="1"/>
</dbReference>